<proteinExistence type="predicted"/>
<dbReference type="Proteomes" id="UP000298642">
    <property type="component" value="Chromosome"/>
</dbReference>
<dbReference type="SUPFAM" id="SSF75471">
    <property type="entry name" value="YhbY-like"/>
    <property type="match status" value="1"/>
</dbReference>
<evidence type="ECO:0000313" key="5">
    <source>
        <dbReference type="Proteomes" id="UP000298642"/>
    </source>
</evidence>
<dbReference type="PROSITE" id="PS51295">
    <property type="entry name" value="CRM"/>
    <property type="match status" value="1"/>
</dbReference>
<evidence type="ECO:0000256" key="1">
    <source>
        <dbReference type="ARBA" id="ARBA00022884"/>
    </source>
</evidence>
<keyword evidence="1 2" id="KW-0694">RNA-binding</keyword>
<dbReference type="GeneID" id="89523158"/>
<protein>
    <submittedName>
        <fullName evidence="4">Ribosome assembly RNA-binding protein YhbY</fullName>
    </submittedName>
</protein>
<evidence type="ECO:0000259" key="3">
    <source>
        <dbReference type="PROSITE" id="PS51295"/>
    </source>
</evidence>
<sequence>MELTSKQRAQLRGLANSIDTILQVGKDGIGANLIKQADDALEARELIKGRVLDNNIDYDARTAAEELAKATRSEVVQVIGTKFVLYRESHSKPREKRIQLVKPAKKRPQ</sequence>
<evidence type="ECO:0000256" key="2">
    <source>
        <dbReference type="PROSITE-ProRule" id="PRU00626"/>
    </source>
</evidence>
<dbReference type="RefSeq" id="WP_021750956.1">
    <property type="nucleotide sequence ID" value="NZ_CP034413.3"/>
</dbReference>
<dbReference type="InterPro" id="IPR001890">
    <property type="entry name" value="RNA-binding_CRM"/>
</dbReference>
<dbReference type="EMBL" id="CP034413">
    <property type="protein sequence ID" value="QCI58338.1"/>
    <property type="molecule type" value="Genomic_DNA"/>
</dbReference>
<feature type="domain" description="CRM" evidence="3">
    <location>
        <begin position="1"/>
        <end position="98"/>
    </location>
</feature>
<dbReference type="Gene3D" id="3.30.110.60">
    <property type="entry name" value="YhbY-like"/>
    <property type="match status" value="1"/>
</dbReference>
<gene>
    <name evidence="4" type="primary">yhbY</name>
    <name evidence="4" type="ORF">EIO64_03090</name>
</gene>
<dbReference type="InterPro" id="IPR017924">
    <property type="entry name" value="RNA-binding_YhbY"/>
</dbReference>
<dbReference type="GO" id="GO:0003723">
    <property type="term" value="F:RNA binding"/>
    <property type="evidence" value="ECO:0007669"/>
    <property type="project" value="UniProtKB-UniRule"/>
</dbReference>
<dbReference type="PANTHER" id="PTHR40065:SF3">
    <property type="entry name" value="RNA-BINDING PROTEIN YHBY"/>
    <property type="match status" value="1"/>
</dbReference>
<evidence type="ECO:0000313" key="4">
    <source>
        <dbReference type="EMBL" id="QCI58338.1"/>
    </source>
</evidence>
<accession>A0A4D7ALK4</accession>
<dbReference type="InterPro" id="IPR035920">
    <property type="entry name" value="YhbY-like_sf"/>
</dbReference>
<reference evidence="5" key="1">
    <citation type="submission" date="2018-12" db="EMBL/GenBank/DDBJ databases">
        <title>Dusodibacter welbiota gen. nov., sp. nov., isolated from human faeces and emended description of the Oscillibacter genus.</title>
        <authorList>
            <person name="Le Roy T."/>
            <person name="Van der Smissen P."/>
            <person name="Delzenne N."/>
            <person name="Muccioli G."/>
            <person name="Collet J.F."/>
            <person name="Cani P.D."/>
        </authorList>
    </citation>
    <scope>NUCLEOTIDE SEQUENCE [LARGE SCALE GENOMIC DNA]</scope>
    <source>
        <strain evidence="5">J115</strain>
    </source>
</reference>
<dbReference type="NCBIfam" id="TIGR00253">
    <property type="entry name" value="RNA_bind_YhbY"/>
    <property type="match status" value="1"/>
</dbReference>
<keyword evidence="5" id="KW-1185">Reference proteome</keyword>
<dbReference type="KEGG" id="obj:EIO64_03090"/>
<dbReference type="AlphaFoldDB" id="A0A4D7ALK4"/>
<name>A0A4D7ALK4_9FIRM</name>
<dbReference type="InterPro" id="IPR051925">
    <property type="entry name" value="RNA-binding_domain"/>
</dbReference>
<dbReference type="Pfam" id="PF01985">
    <property type="entry name" value="CRS1_YhbY"/>
    <property type="match status" value="1"/>
</dbReference>
<dbReference type="PANTHER" id="PTHR40065">
    <property type="entry name" value="RNA-BINDING PROTEIN YHBY"/>
    <property type="match status" value="1"/>
</dbReference>
<dbReference type="SMART" id="SM01103">
    <property type="entry name" value="CRS1_YhbY"/>
    <property type="match status" value="1"/>
</dbReference>
<organism evidence="4 5">
    <name type="scientific">Dysosmobacter welbionis</name>
    <dbReference type="NCBI Taxonomy" id="2093857"/>
    <lineage>
        <taxon>Bacteria</taxon>
        <taxon>Bacillati</taxon>
        <taxon>Bacillota</taxon>
        <taxon>Clostridia</taxon>
        <taxon>Eubacteriales</taxon>
        <taxon>Oscillospiraceae</taxon>
        <taxon>Dysosmobacter</taxon>
    </lineage>
</organism>